<dbReference type="EMBL" id="FOAB01000002">
    <property type="protein sequence ID" value="SEK84303.1"/>
    <property type="molecule type" value="Genomic_DNA"/>
</dbReference>
<reference evidence="1 2" key="1">
    <citation type="submission" date="2016-10" db="EMBL/GenBank/DDBJ databases">
        <authorList>
            <person name="de Groot N.N."/>
        </authorList>
    </citation>
    <scope>NUCLEOTIDE SEQUENCE [LARGE SCALE GENOMIC DNA]</scope>
    <source>
        <strain evidence="1 2">DSM 25232</strain>
    </source>
</reference>
<organism evidence="1 2">
    <name type="scientific">Aquimarina amphilecti</name>
    <dbReference type="NCBI Taxonomy" id="1038014"/>
    <lineage>
        <taxon>Bacteria</taxon>
        <taxon>Pseudomonadati</taxon>
        <taxon>Bacteroidota</taxon>
        <taxon>Flavobacteriia</taxon>
        <taxon>Flavobacteriales</taxon>
        <taxon>Flavobacteriaceae</taxon>
        <taxon>Aquimarina</taxon>
    </lineage>
</organism>
<keyword evidence="2" id="KW-1185">Reference proteome</keyword>
<dbReference type="OrthoDB" id="2084397at2"/>
<dbReference type="GO" id="GO:0015485">
    <property type="term" value="F:cholesterol binding"/>
    <property type="evidence" value="ECO:0007669"/>
    <property type="project" value="InterPro"/>
</dbReference>
<dbReference type="InterPro" id="IPR038700">
    <property type="entry name" value="Thiol_cytolys_C_sf"/>
</dbReference>
<sequence>MELKEAVLTHLDAKQTGSILIRCEGGYVARFTLSYKLNGKEFSKHSGDISLGVNKSETIPEGATSIYLKVEENWAFGWSTIFTKSYDKPVTECYKVYGTTLDPKYAKISC</sequence>
<dbReference type="AlphaFoldDB" id="A0A1H7KBR8"/>
<name>A0A1H7KBR8_AQUAM</name>
<gene>
    <name evidence="1" type="ORF">SAMN04487910_1272</name>
</gene>
<dbReference type="Proteomes" id="UP000198521">
    <property type="component" value="Unassembled WGS sequence"/>
</dbReference>
<protein>
    <submittedName>
        <fullName evidence="1">Uncharacterized protein</fullName>
    </submittedName>
</protein>
<dbReference type="Gene3D" id="2.60.40.1430">
    <property type="entry name" value="Perfringolysin, domain 4"/>
    <property type="match status" value="1"/>
</dbReference>
<accession>A0A1H7KBR8</accession>
<dbReference type="SUPFAM" id="SSF56978">
    <property type="entry name" value="Perfringolysin"/>
    <property type="match status" value="1"/>
</dbReference>
<evidence type="ECO:0000313" key="1">
    <source>
        <dbReference type="EMBL" id="SEK84303.1"/>
    </source>
</evidence>
<dbReference type="InterPro" id="IPR036359">
    <property type="entry name" value="Thiol_cytolysin_sf"/>
</dbReference>
<proteinExistence type="predicted"/>
<evidence type="ECO:0000313" key="2">
    <source>
        <dbReference type="Proteomes" id="UP000198521"/>
    </source>
</evidence>
<dbReference type="RefSeq" id="WP_091406755.1">
    <property type="nucleotide sequence ID" value="NZ_FOAB01000002.1"/>
</dbReference>